<dbReference type="GO" id="GO:0016747">
    <property type="term" value="F:acyltransferase activity, transferring groups other than amino-acyl groups"/>
    <property type="evidence" value="ECO:0007669"/>
    <property type="project" value="InterPro"/>
</dbReference>
<keyword evidence="2" id="KW-0808">Transferase</keyword>
<proteinExistence type="predicted"/>
<evidence type="ECO:0000313" key="3">
    <source>
        <dbReference type="Proteomes" id="UP000287766"/>
    </source>
</evidence>
<dbReference type="Gene3D" id="3.40.630.30">
    <property type="match status" value="1"/>
</dbReference>
<dbReference type="InterPro" id="IPR016181">
    <property type="entry name" value="Acyl_CoA_acyltransferase"/>
</dbReference>
<gene>
    <name evidence="2" type="ORF">CWE22_09770</name>
</gene>
<protein>
    <submittedName>
        <fullName evidence="2">N-acetyltransferase</fullName>
    </submittedName>
</protein>
<comment type="caution">
    <text evidence="2">The sequence shown here is derived from an EMBL/GenBank/DDBJ whole genome shotgun (WGS) entry which is preliminary data.</text>
</comment>
<dbReference type="PANTHER" id="PTHR43792:SF1">
    <property type="entry name" value="N-ACETYLTRANSFERASE DOMAIN-CONTAINING PROTEIN"/>
    <property type="match status" value="1"/>
</dbReference>
<dbReference type="PROSITE" id="PS51186">
    <property type="entry name" value="GNAT"/>
    <property type="match status" value="1"/>
</dbReference>
<keyword evidence="3" id="KW-1185">Reference proteome</keyword>
<dbReference type="PANTHER" id="PTHR43792">
    <property type="entry name" value="GNAT FAMILY, PUTATIVE (AFU_ORTHOLOGUE AFUA_3G00765)-RELATED-RELATED"/>
    <property type="match status" value="1"/>
</dbReference>
<dbReference type="AlphaFoldDB" id="A0A7Z6ZSR4"/>
<dbReference type="RefSeq" id="WP_169931282.1">
    <property type="nucleotide sequence ID" value="NZ_PIPR01000002.1"/>
</dbReference>
<dbReference type="InterPro" id="IPR000182">
    <property type="entry name" value="GNAT_dom"/>
</dbReference>
<dbReference type="EMBL" id="PIPR01000002">
    <property type="protein sequence ID" value="RUO39574.1"/>
    <property type="molecule type" value="Genomic_DNA"/>
</dbReference>
<name>A0A7Z6ZSR4_9GAMM</name>
<dbReference type="Pfam" id="PF13302">
    <property type="entry name" value="Acetyltransf_3"/>
    <property type="match status" value="1"/>
</dbReference>
<evidence type="ECO:0000259" key="1">
    <source>
        <dbReference type="PROSITE" id="PS51186"/>
    </source>
</evidence>
<accession>A0A7Z6ZSR4</accession>
<dbReference type="Proteomes" id="UP000287766">
    <property type="component" value="Unassembled WGS sequence"/>
</dbReference>
<reference evidence="3" key="1">
    <citation type="journal article" date="2018" name="Front. Microbiol.">
        <title>Genome-Based Analysis Reveals the Taxonomy and Diversity of the Family Idiomarinaceae.</title>
        <authorList>
            <person name="Liu Y."/>
            <person name="Lai Q."/>
            <person name="Shao Z."/>
        </authorList>
    </citation>
    <scope>NUCLEOTIDE SEQUENCE [LARGE SCALE GENOMIC DNA]</scope>
    <source>
        <strain evidence="3">KYW314</strain>
    </source>
</reference>
<dbReference type="SUPFAM" id="SSF55729">
    <property type="entry name" value="Acyl-CoA N-acyltransferases (Nat)"/>
    <property type="match status" value="1"/>
</dbReference>
<dbReference type="InterPro" id="IPR051531">
    <property type="entry name" value="N-acetyltransferase"/>
</dbReference>
<evidence type="ECO:0000313" key="2">
    <source>
        <dbReference type="EMBL" id="RUO39574.1"/>
    </source>
</evidence>
<feature type="domain" description="N-acetyltransferase" evidence="1">
    <location>
        <begin position="7"/>
        <end position="179"/>
    </location>
</feature>
<sequence>MNIGPSERLSYAFMGAEDASFMLDIDSDPLVMQFINGGRCSTQEDIEQVILPRLYSYRNSSRGWGMWRLIESSSGESIGMVLARPMHFFSDHPDETDIELGWRLRRSAWGKGYATEAAQHLMRALQQHDPAIRAFTAIVFEANVGSINVMQKLGMQFVKKAVHPDPLGDHEVVFYQCQR</sequence>
<organism evidence="2 3">
    <name type="scientific">Pseudidiomarina aestuarii</name>
    <dbReference type="NCBI Taxonomy" id="624146"/>
    <lineage>
        <taxon>Bacteria</taxon>
        <taxon>Pseudomonadati</taxon>
        <taxon>Pseudomonadota</taxon>
        <taxon>Gammaproteobacteria</taxon>
        <taxon>Alteromonadales</taxon>
        <taxon>Idiomarinaceae</taxon>
        <taxon>Pseudidiomarina</taxon>
    </lineage>
</organism>